<dbReference type="InterPro" id="IPR027417">
    <property type="entry name" value="P-loop_NTPase"/>
</dbReference>
<dbReference type="RefSeq" id="WP_149108162.1">
    <property type="nucleotide sequence ID" value="NZ_CP042425.1"/>
</dbReference>
<keyword evidence="4" id="KW-1185">Reference proteome</keyword>
<dbReference type="KEGG" id="lrs:PX52LOC_00027"/>
<feature type="compositionally biased region" description="Basic and acidic residues" evidence="1">
    <location>
        <begin position="288"/>
        <end position="301"/>
    </location>
</feature>
<accession>A0A5C1A7T6</accession>
<gene>
    <name evidence="3" type="ORF">PX52LOC_00027</name>
</gene>
<dbReference type="InterPro" id="IPR052026">
    <property type="entry name" value="ExeA_AAA_ATPase_DNA-bind"/>
</dbReference>
<dbReference type="SUPFAM" id="SSF52540">
    <property type="entry name" value="P-loop containing nucleoside triphosphate hydrolases"/>
    <property type="match status" value="1"/>
</dbReference>
<sequence>MNLARLGLERRPFRPSPTLELFVPVPPHEAHLAALRSAFTGGDGIALLDGSAGTGKSLLALRFLESLGSEVVPIYVPSSRFAKVADLYQAILFDLGQPYQGLSDNELRLAVTDFLLKSVTDKKQTVLILDEAHHLPVDVLEEIRLLDNWDARGTKAMFTVLVAPPELRDRLPRAESLAQRVRCRVRIEPLTEGESLTFLRAQLEECSRKPDEVMTDEALQLFAKHGGGVPRVLNQLAATGLNLALDAEQDSVDVEVAFEALTQMGITITETDESAQPAYPAGAARSLTRGDGERGEDREPATTKSPKQKARTRRAA</sequence>
<evidence type="ECO:0000313" key="4">
    <source>
        <dbReference type="Proteomes" id="UP000324974"/>
    </source>
</evidence>
<dbReference type="Proteomes" id="UP000324974">
    <property type="component" value="Chromosome"/>
</dbReference>
<dbReference type="Gene3D" id="3.40.50.300">
    <property type="entry name" value="P-loop containing nucleotide triphosphate hydrolases"/>
    <property type="match status" value="1"/>
</dbReference>
<dbReference type="Pfam" id="PF13401">
    <property type="entry name" value="AAA_22"/>
    <property type="match status" value="1"/>
</dbReference>
<dbReference type="SMART" id="SM00382">
    <property type="entry name" value="AAA"/>
    <property type="match status" value="1"/>
</dbReference>
<dbReference type="InterPro" id="IPR049945">
    <property type="entry name" value="AAA_22"/>
</dbReference>
<reference evidence="4" key="1">
    <citation type="submission" date="2019-08" db="EMBL/GenBank/DDBJ databases">
        <title>Limnoglobus roseus gen. nov., sp. nov., a novel freshwater planctomycete with a giant genome from the family Gemmataceae.</title>
        <authorList>
            <person name="Kulichevskaya I.S."/>
            <person name="Naumoff D.G."/>
            <person name="Miroshnikov K."/>
            <person name="Ivanova A."/>
            <person name="Philippov D.A."/>
            <person name="Hakobyan A."/>
            <person name="Rijpstra I.C."/>
            <person name="Sinninghe Damste J.S."/>
            <person name="Liesack W."/>
            <person name="Dedysh S.N."/>
        </authorList>
    </citation>
    <scope>NUCLEOTIDE SEQUENCE [LARGE SCALE GENOMIC DNA]</scope>
    <source>
        <strain evidence="4">PX52</strain>
    </source>
</reference>
<dbReference type="PANTHER" id="PTHR35894">
    <property type="entry name" value="GENERAL SECRETION PATHWAY PROTEIN A-RELATED"/>
    <property type="match status" value="1"/>
</dbReference>
<feature type="compositionally biased region" description="Basic residues" evidence="1">
    <location>
        <begin position="306"/>
        <end position="316"/>
    </location>
</feature>
<evidence type="ECO:0000313" key="3">
    <source>
        <dbReference type="EMBL" id="QEL13174.1"/>
    </source>
</evidence>
<evidence type="ECO:0000256" key="1">
    <source>
        <dbReference type="SAM" id="MobiDB-lite"/>
    </source>
</evidence>
<feature type="region of interest" description="Disordered" evidence="1">
    <location>
        <begin position="269"/>
        <end position="316"/>
    </location>
</feature>
<feature type="domain" description="AAA+ ATPase" evidence="2">
    <location>
        <begin position="42"/>
        <end position="191"/>
    </location>
</feature>
<evidence type="ECO:0000259" key="2">
    <source>
        <dbReference type="SMART" id="SM00382"/>
    </source>
</evidence>
<dbReference type="InterPro" id="IPR003593">
    <property type="entry name" value="AAA+_ATPase"/>
</dbReference>
<dbReference type="EMBL" id="CP042425">
    <property type="protein sequence ID" value="QEL13174.1"/>
    <property type="molecule type" value="Genomic_DNA"/>
</dbReference>
<protein>
    <submittedName>
        <fullName evidence="3">General secretion pathway protein</fullName>
    </submittedName>
</protein>
<dbReference type="PANTHER" id="PTHR35894:SF1">
    <property type="entry name" value="PHOSPHORIBULOKINASE _ URIDINE KINASE FAMILY"/>
    <property type="match status" value="1"/>
</dbReference>
<dbReference type="OrthoDB" id="227226at2"/>
<name>A0A5C1A7T6_9BACT</name>
<dbReference type="AlphaFoldDB" id="A0A5C1A7T6"/>
<proteinExistence type="predicted"/>
<organism evidence="3 4">
    <name type="scientific">Limnoglobus roseus</name>
    <dbReference type="NCBI Taxonomy" id="2598579"/>
    <lineage>
        <taxon>Bacteria</taxon>
        <taxon>Pseudomonadati</taxon>
        <taxon>Planctomycetota</taxon>
        <taxon>Planctomycetia</taxon>
        <taxon>Gemmatales</taxon>
        <taxon>Gemmataceae</taxon>
        <taxon>Limnoglobus</taxon>
    </lineage>
</organism>
<dbReference type="GO" id="GO:0016887">
    <property type="term" value="F:ATP hydrolysis activity"/>
    <property type="evidence" value="ECO:0007669"/>
    <property type="project" value="InterPro"/>
</dbReference>